<accession>A0A0P7TLB6</accession>
<evidence type="ECO:0000313" key="1">
    <source>
        <dbReference type="EMBL" id="KPP58477.1"/>
    </source>
</evidence>
<gene>
    <name evidence="1" type="ORF">Z043_123692</name>
</gene>
<proteinExistence type="predicted"/>
<dbReference type="AlphaFoldDB" id="A0A0P7TLB6"/>
<organism evidence="1 2">
    <name type="scientific">Scleropages formosus</name>
    <name type="common">Asian bonytongue</name>
    <name type="synonym">Osteoglossum formosum</name>
    <dbReference type="NCBI Taxonomy" id="113540"/>
    <lineage>
        <taxon>Eukaryota</taxon>
        <taxon>Metazoa</taxon>
        <taxon>Chordata</taxon>
        <taxon>Craniata</taxon>
        <taxon>Vertebrata</taxon>
        <taxon>Euteleostomi</taxon>
        <taxon>Actinopterygii</taxon>
        <taxon>Neopterygii</taxon>
        <taxon>Teleostei</taxon>
        <taxon>Osteoglossocephala</taxon>
        <taxon>Osteoglossomorpha</taxon>
        <taxon>Osteoglossiformes</taxon>
        <taxon>Osteoglossidae</taxon>
        <taxon>Scleropages</taxon>
    </lineage>
</organism>
<name>A0A0P7TLB6_SCLFO</name>
<evidence type="ECO:0000313" key="2">
    <source>
        <dbReference type="Proteomes" id="UP000034805"/>
    </source>
</evidence>
<dbReference type="EMBL" id="JARO02013881">
    <property type="protein sequence ID" value="KPP58477.1"/>
    <property type="molecule type" value="Genomic_DNA"/>
</dbReference>
<sequence>MAWSRTHHVMTFYVPPAVPYLPSQWPLSMPVPYNPCLPFQGIGFGVALPQSAYMETPGFVVFPAQLPLRDHRAPNSHYPPSQRFRCQAFSAEKEMVSLGVQTETPFLGWSDPQFSKNIECAGSDSGRGTACSNSTPASSPTFGVCLQERAQMKTTADVRCAPGSACVVGIANGWRQICTPLNELPAGEPYGDGNLVEHDAYPSEGLVPVYASSAHESNLCMDSGKQGEQQSPSCPRVQLGQVLPPSSMDVLHSGCEASQVMLKSATSQQGEEPNKVADYIEENTFKIIKLPFSIQYMVDFKKMANQSMWSESVAIYVPSSEWTLQNELLLSEKEGNITVNDYSKSQDAVTLVGLNQDLPSKSQRESISSDSLPPCIPASSWLADMAGINHYSKLSLAVQEQECILRTPADMFTLRRQNQDSKSCKCYEVEKCKCKKLNWEGSCQSATCISAAKGHCVQCVTGRKIHYWAWKNTDSIQRQMVQSSSLMDRTCLSRAYMRSVPN</sequence>
<reference evidence="1 2" key="1">
    <citation type="submission" date="2015-08" db="EMBL/GenBank/DDBJ databases">
        <title>The genome of the Asian arowana (Scleropages formosus).</title>
        <authorList>
            <person name="Tan M.H."/>
            <person name="Gan H.M."/>
            <person name="Croft L.J."/>
            <person name="Austin C.M."/>
        </authorList>
    </citation>
    <scope>NUCLEOTIDE SEQUENCE [LARGE SCALE GENOMIC DNA]</scope>
    <source>
        <strain evidence="1">Aro1</strain>
    </source>
</reference>
<comment type="caution">
    <text evidence="1">The sequence shown here is derived from an EMBL/GenBank/DDBJ whole genome shotgun (WGS) entry which is preliminary data.</text>
</comment>
<protein>
    <submittedName>
        <fullName evidence="1">Uncharacterized protein</fullName>
    </submittedName>
</protein>
<dbReference type="Proteomes" id="UP000034805">
    <property type="component" value="Unassembled WGS sequence"/>
</dbReference>